<evidence type="ECO:0000256" key="1">
    <source>
        <dbReference type="SAM" id="MobiDB-lite"/>
    </source>
</evidence>
<feature type="compositionally biased region" description="Polar residues" evidence="1">
    <location>
        <begin position="401"/>
        <end position="411"/>
    </location>
</feature>
<feature type="domain" description="YTH" evidence="2">
    <location>
        <begin position="617"/>
        <end position="758"/>
    </location>
</feature>
<reference evidence="3 4" key="1">
    <citation type="journal article" date="2016" name="DNA Res.">
        <title>The draft genome of MD-2 pineapple using hybrid error correction of long reads.</title>
        <authorList>
            <person name="Redwan R.M."/>
            <person name="Saidin A."/>
            <person name="Kumar S.V."/>
        </authorList>
    </citation>
    <scope>NUCLEOTIDE SEQUENCE [LARGE SCALE GENOMIC DNA]</scope>
    <source>
        <strain evidence="4">cv. MD2</strain>
        <tissue evidence="3">Leaf</tissue>
    </source>
</reference>
<evidence type="ECO:0000259" key="2">
    <source>
        <dbReference type="PROSITE" id="PS50882"/>
    </source>
</evidence>
<dbReference type="GO" id="GO:0005737">
    <property type="term" value="C:cytoplasm"/>
    <property type="evidence" value="ECO:0007669"/>
    <property type="project" value="TreeGrafter"/>
</dbReference>
<dbReference type="InterPro" id="IPR007275">
    <property type="entry name" value="YTH_domain"/>
</dbReference>
<feature type="region of interest" description="Disordered" evidence="1">
    <location>
        <begin position="156"/>
        <end position="238"/>
    </location>
</feature>
<feature type="compositionally biased region" description="Polar residues" evidence="1">
    <location>
        <begin position="334"/>
        <end position="348"/>
    </location>
</feature>
<dbReference type="PANTHER" id="PTHR12357:SF95">
    <property type="entry name" value="YTH DOMAIN-CONTAINING FAMILY PROTEIN"/>
    <property type="match status" value="1"/>
</dbReference>
<proteinExistence type="predicted"/>
<feature type="compositionally biased region" description="Polar residues" evidence="1">
    <location>
        <begin position="290"/>
        <end position="304"/>
    </location>
</feature>
<feature type="region of interest" description="Disordered" evidence="1">
    <location>
        <begin position="280"/>
        <end position="429"/>
    </location>
</feature>
<feature type="compositionally biased region" description="Polar residues" evidence="1">
    <location>
        <begin position="357"/>
        <end position="367"/>
    </location>
</feature>
<evidence type="ECO:0000313" key="4">
    <source>
        <dbReference type="Proteomes" id="UP000092600"/>
    </source>
</evidence>
<dbReference type="PANTHER" id="PTHR12357">
    <property type="entry name" value="YTH YT521-B HOMOLOGY DOMAIN-CONTAINING"/>
    <property type="match status" value="1"/>
</dbReference>
<dbReference type="Proteomes" id="UP000092600">
    <property type="component" value="Unassembled WGS sequence"/>
</dbReference>
<dbReference type="Pfam" id="PF04146">
    <property type="entry name" value="YTH"/>
    <property type="match status" value="1"/>
</dbReference>
<feature type="compositionally biased region" description="Polar residues" evidence="1">
    <location>
        <begin position="313"/>
        <end position="323"/>
    </location>
</feature>
<feature type="compositionally biased region" description="Basic residues" evidence="1">
    <location>
        <begin position="160"/>
        <end position="172"/>
    </location>
</feature>
<comment type="caution">
    <text evidence="3">The sequence shown here is derived from an EMBL/GenBank/DDBJ whole genome shotgun (WGS) entry which is preliminary data.</text>
</comment>
<dbReference type="EMBL" id="LSRQ01001284">
    <property type="protein sequence ID" value="OAY78437.1"/>
    <property type="molecule type" value="Genomic_DNA"/>
</dbReference>
<feature type="region of interest" description="Disordered" evidence="1">
    <location>
        <begin position="576"/>
        <end position="599"/>
    </location>
</feature>
<dbReference type="STRING" id="4615.A0A199VML7"/>
<accession>A0A199VML7</accession>
<dbReference type="InterPro" id="IPR045168">
    <property type="entry name" value="YTH_prot"/>
</dbReference>
<protein>
    <submittedName>
        <fullName evidence="3">YTH domain-containing family protein 1</fullName>
    </submittedName>
</protein>
<dbReference type="GO" id="GO:0061157">
    <property type="term" value="P:mRNA destabilization"/>
    <property type="evidence" value="ECO:0007669"/>
    <property type="project" value="TreeGrafter"/>
</dbReference>
<dbReference type="PROSITE" id="PS50882">
    <property type="entry name" value="YTH"/>
    <property type="match status" value="1"/>
</dbReference>
<organism evidence="3 4">
    <name type="scientific">Ananas comosus</name>
    <name type="common">Pineapple</name>
    <name type="synonym">Ananas ananas</name>
    <dbReference type="NCBI Taxonomy" id="4615"/>
    <lineage>
        <taxon>Eukaryota</taxon>
        <taxon>Viridiplantae</taxon>
        <taxon>Streptophyta</taxon>
        <taxon>Embryophyta</taxon>
        <taxon>Tracheophyta</taxon>
        <taxon>Spermatophyta</taxon>
        <taxon>Magnoliopsida</taxon>
        <taxon>Liliopsida</taxon>
        <taxon>Poales</taxon>
        <taxon>Bromeliaceae</taxon>
        <taxon>Bromelioideae</taxon>
        <taxon>Ananas</taxon>
    </lineage>
</organism>
<evidence type="ECO:0000313" key="3">
    <source>
        <dbReference type="EMBL" id="OAY78437.1"/>
    </source>
</evidence>
<name>A0A199VML7_ANACO</name>
<gene>
    <name evidence="3" type="ORF">ACMD2_18816</name>
</gene>
<feature type="compositionally biased region" description="Low complexity" evidence="1">
    <location>
        <begin position="378"/>
        <end position="389"/>
    </location>
</feature>
<sequence>MDSKDDFSPDVLGENPGTQVEQGKAVNRQDHARPASSSPGVGYSGEVATFGLESVPISSQDSRSAVRDMRNKASFNDKSNPGAPTPSFADGGYSKSPYSTTGKVGVDIKASTPMKKAQPPSVRSTQLHRYSDEIPSLSSHGQCRFVHKNHQYGDEIPSLSRHRQGRNFPKNHRYGDEIPSLSRHGQRQFSPKNDHYGDEIPSLSSHGQGRFSPKNDHYGDEIPSLSSKRQGGHFARNHSCGDEIPSLFSHRQGRYSSKNLQYADEIPSLSKQVQVGYSSRNHHYGDEIPSLSSQGQGRYSSKNNHYGDEIPSLSKQGQVGYSSRNHHYGDEIPSLSSQGQGRYSSKNNHYGDEIPSLSKQGQVGYSSRNHHYGDKIPSLSSQGQGQYSSKNNHYGDEIPSLSKQGQVGYSSRNHHYGDEIPSLSSQGQGRYSPKYLQYGDEIPSLSKLGQVGYSSRNHHYGDEIPSLSSQGQGRYSSKYLQCGDKIPSLSKQGQVGYSARNNHYCDEIPSLSSQGRGGFSPKNHCYRDEIPSLSNQDVGYFPGNNLSESRPVDQIVNNNDHFNMNEMNNFSTELVRGPRADRSNNSLASSDEKYSMKQSIARDQYNKPDFETKYEQAKFFMIKSFSEDDVQKSIKYNVWASTTYGNKKLDMAFRDAQMVVKEKGTKCPIFLFFSVNTSGQFVGLAEMIGPVDFKKNMEFWQQDRWNGFFPLTWHIIKDIPNRHFHSIKLENNDNQVVTFSRDTQEIGLPQGLKMLEIFKDYPLATSILDDFDFYEDKQKSLHATSSHHVTYAHQVEFDEDVYEMEFNEDDSTMVYSSQSHL</sequence>
<dbReference type="GO" id="GO:0003729">
    <property type="term" value="F:mRNA binding"/>
    <property type="evidence" value="ECO:0007669"/>
    <property type="project" value="TreeGrafter"/>
</dbReference>
<dbReference type="Gene3D" id="3.10.590.10">
    <property type="entry name" value="ph1033 like domains"/>
    <property type="match status" value="1"/>
</dbReference>
<dbReference type="CDD" id="cd21134">
    <property type="entry name" value="YTH"/>
    <property type="match status" value="1"/>
</dbReference>
<feature type="region of interest" description="Disordered" evidence="1">
    <location>
        <begin position="1"/>
        <end position="128"/>
    </location>
</feature>
<dbReference type="AlphaFoldDB" id="A0A199VML7"/>